<comment type="caution">
    <text evidence="2">The sequence shown here is derived from an EMBL/GenBank/DDBJ whole genome shotgun (WGS) entry which is preliminary data.</text>
</comment>
<accession>A0A0J5ZCE2</accession>
<dbReference type="EMBL" id="LDWR01000062">
    <property type="protein sequence ID" value="KML47416.1"/>
    <property type="molecule type" value="Genomic_DNA"/>
</dbReference>
<organism evidence="2 3">
    <name type="scientific">Burkholderia cepacia</name>
    <name type="common">Pseudomonas cepacia</name>
    <dbReference type="NCBI Taxonomy" id="292"/>
    <lineage>
        <taxon>Bacteria</taxon>
        <taxon>Pseudomonadati</taxon>
        <taxon>Pseudomonadota</taxon>
        <taxon>Betaproteobacteria</taxon>
        <taxon>Burkholderiales</taxon>
        <taxon>Burkholderiaceae</taxon>
        <taxon>Burkholderia</taxon>
        <taxon>Burkholderia cepacia complex</taxon>
    </lineage>
</organism>
<sequence>MRVEDAEYARSLHRWMVMRRDPSSDPAAEGADDYRVSASLLDESGKTLGRFDCESSGTLTRIGELIVAGRPPSGGRDCLVGLVDRDGKWVVQPEYSSITQINDAAWRDLVRDDPAPVEYLVTSALNGATRSAASSMRTGIASSRSSTTTSPNAFRSSGSTWLRTAPGNGASSTATDAGAYRRCAEQRRAAAVHDVREERQDRRR</sequence>
<protein>
    <submittedName>
        <fullName evidence="2">Uncharacterized protein</fullName>
    </submittedName>
</protein>
<name>A0A0J5ZCE2_BURCE</name>
<gene>
    <name evidence="2" type="ORF">VL15_32025</name>
</gene>
<evidence type="ECO:0000256" key="1">
    <source>
        <dbReference type="SAM" id="MobiDB-lite"/>
    </source>
</evidence>
<dbReference type="RefSeq" id="WP_048250831.1">
    <property type="nucleotide sequence ID" value="NZ_LDWR01000062.1"/>
</dbReference>
<dbReference type="AlphaFoldDB" id="A0A0J5ZCE2"/>
<evidence type="ECO:0000313" key="3">
    <source>
        <dbReference type="Proteomes" id="UP000036338"/>
    </source>
</evidence>
<feature type="region of interest" description="Disordered" evidence="1">
    <location>
        <begin position="131"/>
        <end position="180"/>
    </location>
</feature>
<feature type="compositionally biased region" description="Polar residues" evidence="1">
    <location>
        <begin position="131"/>
        <end position="162"/>
    </location>
</feature>
<proteinExistence type="predicted"/>
<reference evidence="2 3" key="1">
    <citation type="submission" date="2015-05" db="EMBL/GenBank/DDBJ databases">
        <title>Draft genome of Burkholderia cepacia LK29.</title>
        <authorList>
            <person name="Chan X.Y."/>
        </authorList>
    </citation>
    <scope>NUCLEOTIDE SEQUENCE [LARGE SCALE GENOMIC DNA]</scope>
    <source>
        <strain evidence="2 3">LK29</strain>
    </source>
</reference>
<dbReference type="Proteomes" id="UP000036338">
    <property type="component" value="Unassembled WGS sequence"/>
</dbReference>
<feature type="region of interest" description="Disordered" evidence="1">
    <location>
        <begin position="185"/>
        <end position="204"/>
    </location>
</feature>
<dbReference type="PATRIC" id="fig|292.27.peg.7288"/>
<evidence type="ECO:0000313" key="2">
    <source>
        <dbReference type="EMBL" id="KML47416.1"/>
    </source>
</evidence>